<accession>A0A212JQF4</accession>
<dbReference type="AlphaFoldDB" id="A0A212JQF4"/>
<evidence type="ECO:0000313" key="1">
    <source>
        <dbReference type="EMBL" id="SBW01669.1"/>
    </source>
</evidence>
<protein>
    <submittedName>
        <fullName evidence="1">Uncharacterized protein</fullName>
    </submittedName>
</protein>
<reference evidence="1" key="1">
    <citation type="submission" date="2016-04" db="EMBL/GenBank/DDBJ databases">
        <authorList>
            <person name="Evans L.H."/>
            <person name="Alamgir A."/>
            <person name="Owens N."/>
            <person name="Weber N.D."/>
            <person name="Virtaneva K."/>
            <person name="Barbian K."/>
            <person name="Babar A."/>
            <person name="Rosenke K."/>
        </authorList>
    </citation>
    <scope>NUCLEOTIDE SEQUENCE</scope>
    <source>
        <strain evidence="1">86</strain>
    </source>
</reference>
<gene>
    <name evidence="1" type="ORF">KL86CLO1_11526</name>
</gene>
<name>A0A212JQF4_9FIRM</name>
<dbReference type="EMBL" id="FLUN01000001">
    <property type="protein sequence ID" value="SBW01669.1"/>
    <property type="molecule type" value="Genomic_DNA"/>
</dbReference>
<sequence length="30" mass="3358">MPAPDVRPALMGEEEMKKLSLANIMIIKKC</sequence>
<proteinExistence type="predicted"/>
<organism evidence="1">
    <name type="scientific">uncultured Eubacteriales bacterium</name>
    <dbReference type="NCBI Taxonomy" id="172733"/>
    <lineage>
        <taxon>Bacteria</taxon>
        <taxon>Bacillati</taxon>
        <taxon>Bacillota</taxon>
        <taxon>Clostridia</taxon>
        <taxon>Eubacteriales</taxon>
        <taxon>environmental samples</taxon>
    </lineage>
</organism>